<dbReference type="InterPro" id="IPR006300">
    <property type="entry name" value="FlgB"/>
</dbReference>
<keyword evidence="8" id="KW-0282">Flagellum</keyword>
<evidence type="ECO:0000256" key="3">
    <source>
        <dbReference type="ARBA" id="ARBA00014376"/>
    </source>
</evidence>
<dbReference type="EMBL" id="JACYTN010000001">
    <property type="protein sequence ID" value="MBD8497055.1"/>
    <property type="molecule type" value="Genomic_DNA"/>
</dbReference>
<organism evidence="8 9">
    <name type="scientific">Paenibacillus arenosi</name>
    <dbReference type="NCBI Taxonomy" id="2774142"/>
    <lineage>
        <taxon>Bacteria</taxon>
        <taxon>Bacillati</taxon>
        <taxon>Bacillota</taxon>
        <taxon>Bacilli</taxon>
        <taxon>Bacillales</taxon>
        <taxon>Paenibacillaceae</taxon>
        <taxon>Paenibacillus</taxon>
    </lineage>
</organism>
<name>A0ABR9ASH3_9BACL</name>
<dbReference type="PANTHER" id="PTHR30435:SF12">
    <property type="entry name" value="FLAGELLAR BASAL BODY ROD PROTEIN FLGB"/>
    <property type="match status" value="1"/>
</dbReference>
<dbReference type="PIRSF" id="PIRSF002889">
    <property type="entry name" value="Rod_FlgB"/>
    <property type="match status" value="1"/>
</dbReference>
<gene>
    <name evidence="8" type="primary">flgB</name>
    <name evidence="8" type="ORF">IFO66_01950</name>
</gene>
<proteinExistence type="inferred from homology"/>
<evidence type="ECO:0000259" key="7">
    <source>
        <dbReference type="Pfam" id="PF00460"/>
    </source>
</evidence>
<dbReference type="Pfam" id="PF00460">
    <property type="entry name" value="Flg_bb_rod"/>
    <property type="match status" value="1"/>
</dbReference>
<comment type="function">
    <text evidence="5 6">Structural component of flagellum, the bacterial motility apparatus. Part of the rod structure of flagellar basal body.</text>
</comment>
<protein>
    <recommendedName>
        <fullName evidence="3 6">Flagellar basal body rod protein FlgB</fullName>
    </recommendedName>
</protein>
<reference evidence="8 9" key="1">
    <citation type="submission" date="2020-09" db="EMBL/GenBank/DDBJ databases">
        <title>Paenibacillus sp. CAU 1523 isolated from sand of Haeundae Beach.</title>
        <authorList>
            <person name="Kim W."/>
        </authorList>
    </citation>
    <scope>NUCLEOTIDE SEQUENCE [LARGE SCALE GENOMIC DNA]</scope>
    <source>
        <strain evidence="8 9">CAU 1523</strain>
    </source>
</reference>
<dbReference type="NCBIfam" id="TIGR01396">
    <property type="entry name" value="FlgB"/>
    <property type="match status" value="1"/>
</dbReference>
<keyword evidence="4 6" id="KW-0975">Bacterial flagellum</keyword>
<evidence type="ECO:0000313" key="9">
    <source>
        <dbReference type="Proteomes" id="UP000634529"/>
    </source>
</evidence>
<comment type="subcellular location">
    <subcellularLocation>
        <location evidence="1 6">Bacterial flagellum basal body</location>
    </subcellularLocation>
</comment>
<dbReference type="PROSITE" id="PS00588">
    <property type="entry name" value="FLAGELLA_BB_ROD"/>
    <property type="match status" value="1"/>
</dbReference>
<keyword evidence="9" id="KW-1185">Reference proteome</keyword>
<dbReference type="PANTHER" id="PTHR30435">
    <property type="entry name" value="FLAGELLAR PROTEIN"/>
    <property type="match status" value="1"/>
</dbReference>
<keyword evidence="8" id="KW-0966">Cell projection</keyword>
<dbReference type="RefSeq" id="WP_192023508.1">
    <property type="nucleotide sequence ID" value="NZ_JACYTN010000001.1"/>
</dbReference>
<evidence type="ECO:0000256" key="4">
    <source>
        <dbReference type="ARBA" id="ARBA00023143"/>
    </source>
</evidence>
<sequence length="134" mass="15433">MNLMGGSHVQRLEGAIQASVLRQNVIANNVANADTPHFKRSEVQFESLLRDQLSNNKLRGRRTHEKHMYIGPRSGVPQASLIQDKHSVMGNNKNNVDMEHEMTLQAENQLRYYTYVQQLNHHINMMKTAIDARR</sequence>
<accession>A0ABR9ASH3</accession>
<evidence type="ECO:0000256" key="1">
    <source>
        <dbReference type="ARBA" id="ARBA00004117"/>
    </source>
</evidence>
<feature type="domain" description="Flagellar basal body rod protein N-terminal" evidence="7">
    <location>
        <begin position="14"/>
        <end position="39"/>
    </location>
</feature>
<evidence type="ECO:0000313" key="8">
    <source>
        <dbReference type="EMBL" id="MBD8497055.1"/>
    </source>
</evidence>
<comment type="similarity">
    <text evidence="2 6">Belongs to the flagella basal body rod proteins family.</text>
</comment>
<dbReference type="Proteomes" id="UP000634529">
    <property type="component" value="Unassembled WGS sequence"/>
</dbReference>
<evidence type="ECO:0000256" key="2">
    <source>
        <dbReference type="ARBA" id="ARBA00009677"/>
    </source>
</evidence>
<dbReference type="InterPro" id="IPR001444">
    <property type="entry name" value="Flag_bb_rod_N"/>
</dbReference>
<keyword evidence="8" id="KW-0969">Cilium</keyword>
<evidence type="ECO:0000256" key="5">
    <source>
        <dbReference type="ARBA" id="ARBA00024934"/>
    </source>
</evidence>
<dbReference type="InterPro" id="IPR019776">
    <property type="entry name" value="Flagellar_basal_body_rod_CS"/>
</dbReference>
<comment type="caution">
    <text evidence="8">The sequence shown here is derived from an EMBL/GenBank/DDBJ whole genome shotgun (WGS) entry which is preliminary data.</text>
</comment>
<evidence type="ECO:0000256" key="6">
    <source>
        <dbReference type="PIRNR" id="PIRNR002889"/>
    </source>
</evidence>
<comment type="subunit">
    <text evidence="6">The basal body constitutes a major portion of the flagellar organelle and consists of a number of rings mounted on a central rod.</text>
</comment>